<dbReference type="Proteomes" id="UP000694941">
    <property type="component" value="Unplaced"/>
</dbReference>
<feature type="region of interest" description="Disordered" evidence="11">
    <location>
        <begin position="231"/>
        <end position="254"/>
    </location>
</feature>
<dbReference type="Pfam" id="PF04695">
    <property type="entry name" value="Pex14_N"/>
    <property type="match status" value="1"/>
</dbReference>
<keyword evidence="13" id="KW-1185">Reference proteome</keyword>
<dbReference type="InterPro" id="IPR025655">
    <property type="entry name" value="PEX14"/>
</dbReference>
<dbReference type="Gene3D" id="1.10.10.10">
    <property type="entry name" value="Winged helix-like DNA-binding domain superfamily/Winged helix DNA-binding domain"/>
    <property type="match status" value="1"/>
</dbReference>
<dbReference type="RefSeq" id="XP_013786471.2">
    <property type="nucleotide sequence ID" value="XM_013931017.2"/>
</dbReference>
<keyword evidence="6 10" id="KW-0576">Peroxisome</keyword>
<keyword evidence="2 10" id="KW-0813">Transport</keyword>
<keyword evidence="4" id="KW-0811">Translocation</keyword>
<comment type="subcellular location">
    <subcellularLocation>
        <location evidence="9 10">Peroxisome membrane</location>
    </subcellularLocation>
</comment>
<evidence type="ECO:0000256" key="3">
    <source>
        <dbReference type="ARBA" id="ARBA00022927"/>
    </source>
</evidence>
<accession>A0ABM1BQ30</accession>
<comment type="function">
    <text evidence="10">Component of the PEX13-PEX14 docking complex, a translocon channel that specifically mediates the import of peroxisomal cargo proteins bound to PEX5 receptor. The PEX13-PEX14 docking complex forms a large import pore which can be opened to a diameter of about 9 nm. Mechanistically, PEX5 receptor along with cargo proteins associates with the PEX14 subunit of the PEX13-PEX14 docking complex in the cytosol, leading to the insertion of the receptor into the organelle membrane with the concomitant translocation of the cargo into the peroxisome matrix.</text>
</comment>
<dbReference type="PANTHER" id="PTHR23058:SF0">
    <property type="entry name" value="PEROXISOMAL MEMBRANE PROTEIN PEX14"/>
    <property type="match status" value="1"/>
</dbReference>
<dbReference type="InterPro" id="IPR036388">
    <property type="entry name" value="WH-like_DNA-bd_sf"/>
</dbReference>
<organism evidence="13 14">
    <name type="scientific">Limulus polyphemus</name>
    <name type="common">Atlantic horseshoe crab</name>
    <dbReference type="NCBI Taxonomy" id="6850"/>
    <lineage>
        <taxon>Eukaryota</taxon>
        <taxon>Metazoa</taxon>
        <taxon>Ecdysozoa</taxon>
        <taxon>Arthropoda</taxon>
        <taxon>Chelicerata</taxon>
        <taxon>Merostomata</taxon>
        <taxon>Xiphosura</taxon>
        <taxon>Limulidae</taxon>
        <taxon>Limulus</taxon>
    </lineage>
</organism>
<evidence type="ECO:0000256" key="8">
    <source>
        <dbReference type="ARBA" id="ARBA00029691"/>
    </source>
</evidence>
<keyword evidence="3 10" id="KW-0653">Protein transport</keyword>
<evidence type="ECO:0000256" key="1">
    <source>
        <dbReference type="ARBA" id="ARBA00005443"/>
    </source>
</evidence>
<dbReference type="InterPro" id="IPR006785">
    <property type="entry name" value="Pex14_N"/>
</dbReference>
<evidence type="ECO:0000256" key="4">
    <source>
        <dbReference type="ARBA" id="ARBA00023010"/>
    </source>
</evidence>
<name>A0ABM1BQ30_LIMPO</name>
<protein>
    <recommendedName>
        <fullName evidence="7 10">Peroxisomal membrane protein PEX14</fullName>
    </recommendedName>
    <alternativeName>
        <fullName evidence="8 10">Peroxin-14</fullName>
    </alternativeName>
</protein>
<gene>
    <name evidence="14" type="primary">LOC106470457</name>
</gene>
<evidence type="ECO:0000256" key="11">
    <source>
        <dbReference type="SAM" id="MobiDB-lite"/>
    </source>
</evidence>
<comment type="similarity">
    <text evidence="1 10">Belongs to the peroxin-14 family.</text>
</comment>
<sequence length="279" mass="31098">KHKVLFSVFQIATAVHFLQNPKVKASPLSQKRAFLIKKGLTNEEIDFAIDRAGTDGNNAYNRQGEDTLSLQPKTVMPLQQGNFEPHLSAWQKWQTFYSGAVLIGITCYGVYYIYKKYVRPWLLGIKEEDRISKVEQQLCDMNDSLSQLRHSLLSVETHLFQQVKKLSSAEEQKEDTSVKNILALNEIKSEVVSLKALLLSRGQFPTAPVTKPGIPSWQLDRTKTDEINKEAALNGPPKSDKEQESSIETINGGIVENVRSVEGADCLSGSVSNDNSGDC</sequence>
<dbReference type="GeneID" id="106470457"/>
<proteinExistence type="inferred from homology"/>
<feature type="non-terminal residue" evidence="14">
    <location>
        <position position="1"/>
    </location>
</feature>
<evidence type="ECO:0000313" key="14">
    <source>
        <dbReference type="RefSeq" id="XP_013786471.2"/>
    </source>
</evidence>
<feature type="domain" description="Peroxisome membrane anchor protein Pex14p N-terminal" evidence="12">
    <location>
        <begin position="11"/>
        <end position="50"/>
    </location>
</feature>
<evidence type="ECO:0000256" key="5">
    <source>
        <dbReference type="ARBA" id="ARBA00023136"/>
    </source>
</evidence>
<evidence type="ECO:0000256" key="7">
    <source>
        <dbReference type="ARBA" id="ARBA00029502"/>
    </source>
</evidence>
<keyword evidence="5 10" id="KW-0472">Membrane</keyword>
<evidence type="ECO:0000256" key="10">
    <source>
        <dbReference type="RuleBase" id="RU367032"/>
    </source>
</evidence>
<dbReference type="PANTHER" id="PTHR23058">
    <property type="entry name" value="PEROXISOMAL MEMBRANE PROTEIN PEX14"/>
    <property type="match status" value="1"/>
</dbReference>
<evidence type="ECO:0000256" key="6">
    <source>
        <dbReference type="ARBA" id="ARBA00023140"/>
    </source>
</evidence>
<evidence type="ECO:0000256" key="9">
    <source>
        <dbReference type="ARBA" id="ARBA00046271"/>
    </source>
</evidence>
<evidence type="ECO:0000313" key="13">
    <source>
        <dbReference type="Proteomes" id="UP000694941"/>
    </source>
</evidence>
<evidence type="ECO:0000259" key="12">
    <source>
        <dbReference type="Pfam" id="PF04695"/>
    </source>
</evidence>
<reference evidence="14" key="1">
    <citation type="submission" date="2025-08" db="UniProtKB">
        <authorList>
            <consortium name="RefSeq"/>
        </authorList>
    </citation>
    <scope>IDENTIFICATION</scope>
    <source>
        <tissue evidence="14">Muscle</tissue>
    </source>
</reference>
<evidence type="ECO:0000256" key="2">
    <source>
        <dbReference type="ARBA" id="ARBA00022448"/>
    </source>
</evidence>